<keyword evidence="13" id="KW-1185">Reference proteome</keyword>
<dbReference type="RefSeq" id="WP_377378976.1">
    <property type="nucleotide sequence ID" value="NZ_JBHSSW010000012.1"/>
</dbReference>
<keyword evidence="8 10" id="KW-0472">Membrane</keyword>
<evidence type="ECO:0000256" key="3">
    <source>
        <dbReference type="ARBA" id="ARBA00022449"/>
    </source>
</evidence>
<sequence>MSTAAETAALLSPVETVALIGVLGMGAQWLAWRMQLPAIVLMSLAGLMVGPAATVLLGQAVVDPESSFGDLTRPIVSLAVAIILFEGGLALKFSDLRDTGSTVRRLVFFGGPIAWVLGSLAGYYIAGLGAGTAILLAGVLVVTGPTVIMPLLRQSKLGGRVGKALKWEGIVNDPVGALFAVAAFEVLRVFVSEGSPLAIVAWIVFAAMVGVLLGVLAGHLLSRAFRNALIPEFLKAPIILVSVLACYGLAEAIEHEIGLVAVTAYGMTLGNSRFASLRDMRRFKENIAVILISGVFIILTAGLTPEVIMSAFTWQTLAFLIVMLFVVRPLTVFVSTFGELNWREAALVGWIAPRGVVAVAITGFFAQRLTTLAENGEPLLAGAERITALAFAMVFVTVVAHGFTIGPLSRRLKLARSGPAGVLLVGANPWSVGLAKVLKDVGVSVIMADTDIRRLRPAREAGVQAFTGEVLSEAAELRLDHALFSTCVAVSANDYYNALVCRHFGPELGRDKTYQLSTSDKEGDALGVPDSTRGRTLMRSGRGYDTLIRDHYRKWVFHKTELTDVYNMERFKAERPDAELVAEVAQDGNVFFLGPKRAPKGEPGMTIISFGPELNPKVETPPPTSGQPPSNPPLPKE</sequence>
<dbReference type="PANTHER" id="PTHR32507:SF0">
    <property type="entry name" value="NA(+)_H(+) ANTIPORTER 2-RELATED"/>
    <property type="match status" value="1"/>
</dbReference>
<feature type="transmembrane region" description="Helical" evidence="10">
    <location>
        <begin position="12"/>
        <end position="32"/>
    </location>
</feature>
<keyword evidence="6 10" id="KW-1133">Transmembrane helix</keyword>
<evidence type="ECO:0000256" key="7">
    <source>
        <dbReference type="ARBA" id="ARBA00023065"/>
    </source>
</evidence>
<keyword evidence="7" id="KW-0406">Ion transport</keyword>
<feature type="transmembrane region" description="Helical" evidence="10">
    <location>
        <begin position="386"/>
        <end position="408"/>
    </location>
</feature>
<feature type="transmembrane region" description="Helical" evidence="10">
    <location>
        <begin position="346"/>
        <end position="366"/>
    </location>
</feature>
<dbReference type="Gene3D" id="1.20.1530.20">
    <property type="match status" value="1"/>
</dbReference>
<protein>
    <submittedName>
        <fullName evidence="12">Cation:proton antiporter</fullName>
    </submittedName>
</protein>
<accession>A0ABW1SAP2</accession>
<proteinExistence type="predicted"/>
<feature type="transmembrane region" description="Helical" evidence="10">
    <location>
        <begin position="287"/>
        <end position="308"/>
    </location>
</feature>
<evidence type="ECO:0000256" key="5">
    <source>
        <dbReference type="ARBA" id="ARBA00022692"/>
    </source>
</evidence>
<evidence type="ECO:0000313" key="13">
    <source>
        <dbReference type="Proteomes" id="UP001596303"/>
    </source>
</evidence>
<feature type="domain" description="Cation/H+ exchanger transmembrane" evidence="11">
    <location>
        <begin position="30"/>
        <end position="409"/>
    </location>
</feature>
<dbReference type="SUPFAM" id="SSF51735">
    <property type="entry name" value="NAD(P)-binding Rossmann-fold domains"/>
    <property type="match status" value="1"/>
</dbReference>
<evidence type="ECO:0000256" key="9">
    <source>
        <dbReference type="SAM" id="MobiDB-lite"/>
    </source>
</evidence>
<comment type="subcellular location">
    <subcellularLocation>
        <location evidence="1">Cell membrane</location>
        <topology evidence="1">Multi-pass membrane protein</topology>
    </subcellularLocation>
</comment>
<evidence type="ECO:0000256" key="8">
    <source>
        <dbReference type="ARBA" id="ARBA00023136"/>
    </source>
</evidence>
<feature type="transmembrane region" description="Helical" evidence="10">
    <location>
        <begin position="173"/>
        <end position="191"/>
    </location>
</feature>
<evidence type="ECO:0000259" key="11">
    <source>
        <dbReference type="Pfam" id="PF00999"/>
    </source>
</evidence>
<feature type="compositionally biased region" description="Pro residues" evidence="9">
    <location>
        <begin position="619"/>
        <end position="637"/>
    </location>
</feature>
<evidence type="ECO:0000256" key="2">
    <source>
        <dbReference type="ARBA" id="ARBA00022448"/>
    </source>
</evidence>
<gene>
    <name evidence="12" type="ORF">ACFQDM_11010</name>
</gene>
<keyword evidence="4" id="KW-1003">Cell membrane</keyword>
<evidence type="ECO:0000256" key="4">
    <source>
        <dbReference type="ARBA" id="ARBA00022475"/>
    </source>
</evidence>
<evidence type="ECO:0000313" key="12">
    <source>
        <dbReference type="EMBL" id="MFC6198615.1"/>
    </source>
</evidence>
<feature type="transmembrane region" description="Helical" evidence="10">
    <location>
        <begin position="39"/>
        <end position="62"/>
    </location>
</feature>
<dbReference type="InterPro" id="IPR036291">
    <property type="entry name" value="NAD(P)-bd_dom_sf"/>
</dbReference>
<keyword evidence="5 10" id="KW-0812">Transmembrane</keyword>
<evidence type="ECO:0000256" key="10">
    <source>
        <dbReference type="SAM" id="Phobius"/>
    </source>
</evidence>
<feature type="transmembrane region" description="Helical" evidence="10">
    <location>
        <begin position="74"/>
        <end position="94"/>
    </location>
</feature>
<dbReference type="Gene3D" id="3.40.50.720">
    <property type="entry name" value="NAD(P)-binding Rossmann-like Domain"/>
    <property type="match status" value="1"/>
</dbReference>
<dbReference type="EMBL" id="JBHSSW010000012">
    <property type="protein sequence ID" value="MFC6198615.1"/>
    <property type="molecule type" value="Genomic_DNA"/>
</dbReference>
<name>A0ABW1SAP2_9PROT</name>
<reference evidence="13" key="1">
    <citation type="journal article" date="2019" name="Int. J. Syst. Evol. Microbiol.">
        <title>The Global Catalogue of Microorganisms (GCM) 10K type strain sequencing project: providing services to taxonomists for standard genome sequencing and annotation.</title>
        <authorList>
            <consortium name="The Broad Institute Genomics Platform"/>
            <consortium name="The Broad Institute Genome Sequencing Center for Infectious Disease"/>
            <person name="Wu L."/>
            <person name="Ma J."/>
        </authorList>
    </citation>
    <scope>NUCLEOTIDE SEQUENCE [LARGE SCALE GENOMIC DNA]</scope>
    <source>
        <strain evidence="13">CGMCC-1.15741</strain>
    </source>
</reference>
<evidence type="ECO:0000256" key="6">
    <source>
        <dbReference type="ARBA" id="ARBA00022989"/>
    </source>
</evidence>
<dbReference type="InterPro" id="IPR038770">
    <property type="entry name" value="Na+/solute_symporter_sf"/>
</dbReference>
<evidence type="ECO:0000256" key="1">
    <source>
        <dbReference type="ARBA" id="ARBA00004651"/>
    </source>
</evidence>
<feature type="transmembrane region" description="Helical" evidence="10">
    <location>
        <begin position="132"/>
        <end position="152"/>
    </location>
</feature>
<feature type="region of interest" description="Disordered" evidence="9">
    <location>
        <begin position="595"/>
        <end position="637"/>
    </location>
</feature>
<keyword evidence="2" id="KW-0813">Transport</keyword>
<dbReference type="Proteomes" id="UP001596303">
    <property type="component" value="Unassembled WGS sequence"/>
</dbReference>
<dbReference type="InterPro" id="IPR006153">
    <property type="entry name" value="Cation/H_exchanger_TM"/>
</dbReference>
<dbReference type="Pfam" id="PF00999">
    <property type="entry name" value="Na_H_Exchanger"/>
    <property type="match status" value="1"/>
</dbReference>
<keyword evidence="3" id="KW-0050">Antiport</keyword>
<comment type="caution">
    <text evidence="12">The sequence shown here is derived from an EMBL/GenBank/DDBJ whole genome shotgun (WGS) entry which is preliminary data.</text>
</comment>
<organism evidence="12 13">
    <name type="scientific">Ponticaulis profundi</name>
    <dbReference type="NCBI Taxonomy" id="2665222"/>
    <lineage>
        <taxon>Bacteria</taxon>
        <taxon>Pseudomonadati</taxon>
        <taxon>Pseudomonadota</taxon>
        <taxon>Alphaproteobacteria</taxon>
        <taxon>Hyphomonadales</taxon>
        <taxon>Hyphomonadaceae</taxon>
        <taxon>Ponticaulis</taxon>
    </lineage>
</organism>
<feature type="transmembrane region" description="Helical" evidence="10">
    <location>
        <begin position="197"/>
        <end position="221"/>
    </location>
</feature>
<feature type="transmembrane region" description="Helical" evidence="10">
    <location>
        <begin position="314"/>
        <end position="334"/>
    </location>
</feature>
<dbReference type="PANTHER" id="PTHR32507">
    <property type="entry name" value="NA(+)/H(+) ANTIPORTER 1"/>
    <property type="match status" value="1"/>
</dbReference>
<feature type="transmembrane region" description="Helical" evidence="10">
    <location>
        <begin position="106"/>
        <end position="126"/>
    </location>
</feature>